<feature type="region of interest" description="Disordered" evidence="1">
    <location>
        <begin position="76"/>
        <end position="173"/>
    </location>
</feature>
<evidence type="ECO:0000313" key="3">
    <source>
        <dbReference type="Proteomes" id="UP000516444"/>
    </source>
</evidence>
<proteinExistence type="predicted"/>
<accession>A0A7G1NV91</accession>
<dbReference type="KEGG" id="sgm:GCM10017557_03760"/>
<dbReference type="RefSeq" id="WP_190849176.1">
    <property type="nucleotide sequence ID" value="NZ_AP023440.1"/>
</dbReference>
<gene>
    <name evidence="2" type="ORF">GCM10017557_03760</name>
</gene>
<evidence type="ECO:0000313" key="2">
    <source>
        <dbReference type="EMBL" id="BCL25517.1"/>
    </source>
</evidence>
<reference evidence="2 3" key="1">
    <citation type="journal article" date="2014" name="Int. J. Syst. Evol. Microbiol.">
        <title>Complete genome sequence of Corynebacterium casei LMG S-19264T (=DSM 44701T), isolated from a smear-ripened cheese.</title>
        <authorList>
            <consortium name="US DOE Joint Genome Institute (JGI-PGF)"/>
            <person name="Walter F."/>
            <person name="Albersmeier A."/>
            <person name="Kalinowski J."/>
            <person name="Ruckert C."/>
        </authorList>
    </citation>
    <scope>NUCLEOTIDE SEQUENCE [LARGE SCALE GENOMIC DNA]</scope>
    <source>
        <strain evidence="2 3">JCM 4677</strain>
    </source>
</reference>
<protein>
    <submittedName>
        <fullName evidence="2">Uncharacterized protein</fullName>
    </submittedName>
</protein>
<dbReference type="Proteomes" id="UP000516444">
    <property type="component" value="Chromosome"/>
</dbReference>
<feature type="region of interest" description="Disordered" evidence="1">
    <location>
        <begin position="334"/>
        <end position="373"/>
    </location>
</feature>
<organism evidence="2 3">
    <name type="scientific">Streptomyces aurantiacus</name>
    <dbReference type="NCBI Taxonomy" id="47760"/>
    <lineage>
        <taxon>Bacteria</taxon>
        <taxon>Bacillati</taxon>
        <taxon>Actinomycetota</taxon>
        <taxon>Actinomycetes</taxon>
        <taxon>Kitasatosporales</taxon>
        <taxon>Streptomycetaceae</taxon>
        <taxon>Streptomyces</taxon>
        <taxon>Streptomyces aurantiacus group</taxon>
    </lineage>
</organism>
<name>A0A7G1NV91_9ACTN</name>
<evidence type="ECO:0000256" key="1">
    <source>
        <dbReference type="SAM" id="MobiDB-lite"/>
    </source>
</evidence>
<sequence length="373" mass="38582">MPTTYETTDLPAWPVYALTVRDDGRVDASGPLVPAAGHPNRASAIDTVAAAAVRLGRPVRADATEPDGAVWHLVISPDGTVGELPGDGQRARAPKRRTEKPDRTENPATEPAAARVPAVIDETADARVPASVPARAVEADVPRPEPAVTPSVRPDPPAATGSSYEPVPLSTSHFGPAAASTGLAPEAGPPAGTGAYAKSLALVTDLLQAGHVDEAAALVARLDEQASGDLGISHPDALRIREIRARVTALAGNAVAGVLLFRDVAERWHYQGDAEQAEAAAVRAETLWLQITDLDPALSAGIAVVRLRNQIPGEGGESLAAALEHKTWLEAATGAAHGRPPRQHAAAVPSGGARTRSPALSWERPAQETPTAM</sequence>
<keyword evidence="3" id="KW-1185">Reference proteome</keyword>
<dbReference type="AlphaFoldDB" id="A0A7G1NV91"/>
<dbReference type="EMBL" id="AP023440">
    <property type="protein sequence ID" value="BCL25517.1"/>
    <property type="molecule type" value="Genomic_DNA"/>
</dbReference>
<feature type="compositionally biased region" description="Low complexity" evidence="1">
    <location>
        <begin position="126"/>
        <end position="136"/>
    </location>
</feature>